<gene>
    <name evidence="2" type="ordered locus">NT01EI_0783</name>
</gene>
<accession>C5B9K3</accession>
<organism evidence="2 3">
    <name type="scientific">Edwardsiella ictaluri (strain 93-146)</name>
    <dbReference type="NCBI Taxonomy" id="634503"/>
    <lineage>
        <taxon>Bacteria</taxon>
        <taxon>Pseudomonadati</taxon>
        <taxon>Pseudomonadota</taxon>
        <taxon>Gammaproteobacteria</taxon>
        <taxon>Enterobacterales</taxon>
        <taxon>Hafniaceae</taxon>
        <taxon>Edwardsiella</taxon>
    </lineage>
</organism>
<evidence type="ECO:0000256" key="1">
    <source>
        <dbReference type="SAM" id="MobiDB-lite"/>
    </source>
</evidence>
<proteinExistence type="predicted"/>
<reference evidence="3" key="1">
    <citation type="submission" date="2009-03" db="EMBL/GenBank/DDBJ databases">
        <title>Complete genome sequence of Edwardsiella ictaluri 93-146.</title>
        <authorList>
            <person name="Williams M.L."/>
            <person name="Gillaspy A.F."/>
            <person name="Dyer D.W."/>
            <person name="Thune R.L."/>
            <person name="Waldbieser G.C."/>
            <person name="Schuster S.C."/>
            <person name="Gipson J."/>
            <person name="Zaitshik J."/>
            <person name="Landry C."/>
            <person name="Lawrence M.L."/>
        </authorList>
    </citation>
    <scope>NUCLEOTIDE SEQUENCE [LARGE SCALE GENOMIC DNA]</scope>
    <source>
        <strain evidence="3">93-146</strain>
    </source>
</reference>
<dbReference type="EMBL" id="CP001600">
    <property type="protein sequence ID" value="ACR68004.1"/>
    <property type="molecule type" value="Genomic_DNA"/>
</dbReference>
<dbReference type="Proteomes" id="UP000001485">
    <property type="component" value="Chromosome"/>
</dbReference>
<protein>
    <submittedName>
        <fullName evidence="2">Uncharacterized protein</fullName>
    </submittedName>
</protein>
<evidence type="ECO:0000313" key="3">
    <source>
        <dbReference type="Proteomes" id="UP000001485"/>
    </source>
</evidence>
<evidence type="ECO:0000313" key="2">
    <source>
        <dbReference type="EMBL" id="ACR68004.1"/>
    </source>
</evidence>
<feature type="region of interest" description="Disordered" evidence="1">
    <location>
        <begin position="1"/>
        <end position="50"/>
    </location>
</feature>
<dbReference type="HOGENOM" id="CLU_3117310_0_0_6"/>
<feature type="compositionally biased region" description="Basic and acidic residues" evidence="1">
    <location>
        <begin position="8"/>
        <end position="17"/>
    </location>
</feature>
<sequence>MVQSESQIDPRQREQKSQEQASEGGGDGQRNRPLYRYAGYSGKIRTAARR</sequence>
<dbReference type="KEGG" id="eic:NT01EI_0783"/>
<name>C5B9K3_EDWI9</name>
<reference evidence="2 3" key="2">
    <citation type="journal article" date="2012" name="J. Bacteriol.">
        <title>Genome Sequence of Edwardsiella ictaluri 93-146, a Strain Associated with a Natural Channel Catfish Outbreak of Enteric Septicemia of Catfish.</title>
        <authorList>
            <person name="Williams M.L."/>
            <person name="Gillaspy A.F."/>
            <person name="Dyer D.W."/>
            <person name="Thune R.L."/>
            <person name="Waldbieser G.C."/>
            <person name="Schuster S.C."/>
            <person name="Gipson J."/>
            <person name="Zaitshik J."/>
            <person name="Landry C."/>
            <person name="Banes M.M."/>
            <person name="Lawrence M.L."/>
        </authorList>
    </citation>
    <scope>NUCLEOTIDE SEQUENCE [LARGE SCALE GENOMIC DNA]</scope>
    <source>
        <strain evidence="2 3">93-146</strain>
    </source>
</reference>
<dbReference type="AlphaFoldDB" id="C5B9K3"/>